<dbReference type="Gene3D" id="2.60.120.10">
    <property type="entry name" value="Jelly Rolls"/>
    <property type="match status" value="1"/>
</dbReference>
<dbReference type="EMBL" id="JACHJU010000004">
    <property type="protein sequence ID" value="MBB4943103.1"/>
    <property type="molecule type" value="Genomic_DNA"/>
</dbReference>
<dbReference type="SUPFAM" id="SSF51206">
    <property type="entry name" value="cAMP-binding domain-like"/>
    <property type="match status" value="1"/>
</dbReference>
<dbReference type="RefSeq" id="WP_184758988.1">
    <property type="nucleotide sequence ID" value="NZ_BAABEK010000023.1"/>
</dbReference>
<evidence type="ECO:0000256" key="3">
    <source>
        <dbReference type="ARBA" id="ARBA00048132"/>
    </source>
</evidence>
<dbReference type="CDD" id="cd00038">
    <property type="entry name" value="CAP_ED"/>
    <property type="match status" value="1"/>
</dbReference>
<proteinExistence type="predicted"/>
<dbReference type="InterPro" id="IPR014710">
    <property type="entry name" value="RmlC-like_jellyroll"/>
</dbReference>
<dbReference type="Gene3D" id="3.40.30.10">
    <property type="entry name" value="Glutaredoxin"/>
    <property type="match status" value="1"/>
</dbReference>
<comment type="caution">
    <text evidence="5">The sequence shown here is derived from an EMBL/GenBank/DDBJ whole genome shotgun (WGS) entry which is preliminary data.</text>
</comment>
<dbReference type="GO" id="GO:0004791">
    <property type="term" value="F:thioredoxin-disulfide reductase (NADPH) activity"/>
    <property type="evidence" value="ECO:0007669"/>
    <property type="project" value="UniProtKB-EC"/>
</dbReference>
<protein>
    <submittedName>
        <fullName evidence="5">Thioredoxin reductase (NADPH)</fullName>
        <ecNumber evidence="5">1.8.1.9</ecNumber>
    </submittedName>
</protein>
<dbReference type="Pfam" id="PF07992">
    <property type="entry name" value="Pyr_redox_2"/>
    <property type="match status" value="1"/>
</dbReference>
<dbReference type="InterPro" id="IPR036188">
    <property type="entry name" value="FAD/NAD-bd_sf"/>
</dbReference>
<dbReference type="Proteomes" id="UP000534286">
    <property type="component" value="Unassembled WGS sequence"/>
</dbReference>
<dbReference type="Gene3D" id="3.50.50.60">
    <property type="entry name" value="FAD/NAD(P)-binding domain"/>
    <property type="match status" value="2"/>
</dbReference>
<dbReference type="PRINTS" id="PR00368">
    <property type="entry name" value="FADPNR"/>
</dbReference>
<gene>
    <name evidence="5" type="ORF">FHR32_007503</name>
</gene>
<evidence type="ECO:0000313" key="5">
    <source>
        <dbReference type="EMBL" id="MBB4943103.1"/>
    </source>
</evidence>
<evidence type="ECO:0000313" key="6">
    <source>
        <dbReference type="Proteomes" id="UP000534286"/>
    </source>
</evidence>
<dbReference type="EC" id="1.8.1.9" evidence="5"/>
<dbReference type="AlphaFoldDB" id="A0A7W7S4I3"/>
<evidence type="ECO:0000256" key="1">
    <source>
        <dbReference type="ARBA" id="ARBA00022630"/>
    </source>
</evidence>
<accession>A0A7W7S4I3</accession>
<evidence type="ECO:0000256" key="2">
    <source>
        <dbReference type="ARBA" id="ARBA00023002"/>
    </source>
</evidence>
<dbReference type="InterPro" id="IPR023753">
    <property type="entry name" value="FAD/NAD-binding_dom"/>
</dbReference>
<dbReference type="SMART" id="SM00100">
    <property type="entry name" value="cNMP"/>
    <property type="match status" value="1"/>
</dbReference>
<evidence type="ECO:0000259" key="4">
    <source>
        <dbReference type="PROSITE" id="PS50042"/>
    </source>
</evidence>
<dbReference type="PROSITE" id="PS50042">
    <property type="entry name" value="CNMP_BINDING_3"/>
    <property type="match status" value="1"/>
</dbReference>
<comment type="catalytic activity">
    <reaction evidence="3">
        <text>[thioredoxin]-dithiol + NADP(+) = [thioredoxin]-disulfide + NADPH + H(+)</text>
        <dbReference type="Rhea" id="RHEA:20345"/>
        <dbReference type="Rhea" id="RHEA-COMP:10698"/>
        <dbReference type="Rhea" id="RHEA-COMP:10700"/>
        <dbReference type="ChEBI" id="CHEBI:15378"/>
        <dbReference type="ChEBI" id="CHEBI:29950"/>
        <dbReference type="ChEBI" id="CHEBI:50058"/>
        <dbReference type="ChEBI" id="CHEBI:57783"/>
        <dbReference type="ChEBI" id="CHEBI:58349"/>
        <dbReference type="EC" id="1.8.1.9"/>
    </reaction>
</comment>
<dbReference type="InterPro" id="IPR000595">
    <property type="entry name" value="cNMP-bd_dom"/>
</dbReference>
<dbReference type="InterPro" id="IPR050097">
    <property type="entry name" value="Ferredoxin-NADP_redctase_2"/>
</dbReference>
<dbReference type="SUPFAM" id="SSF51905">
    <property type="entry name" value="FAD/NAD(P)-binding domain"/>
    <property type="match status" value="1"/>
</dbReference>
<dbReference type="PANTHER" id="PTHR48105">
    <property type="entry name" value="THIOREDOXIN REDUCTASE 1-RELATED-RELATED"/>
    <property type="match status" value="1"/>
</dbReference>
<reference evidence="5 6" key="1">
    <citation type="submission" date="2020-08" db="EMBL/GenBank/DDBJ databases">
        <title>Sequencing the genomes of 1000 actinobacteria strains.</title>
        <authorList>
            <person name="Klenk H.-P."/>
        </authorList>
    </citation>
    <scope>NUCLEOTIDE SEQUENCE [LARGE SCALE GENOMIC DNA]</scope>
    <source>
        <strain evidence="5 6">DSM 43023</strain>
    </source>
</reference>
<feature type="domain" description="Cyclic nucleotide-binding" evidence="4">
    <location>
        <begin position="13"/>
        <end position="128"/>
    </location>
</feature>
<dbReference type="Pfam" id="PF00027">
    <property type="entry name" value="cNMP_binding"/>
    <property type="match status" value="1"/>
</dbReference>
<organism evidence="5 6">
    <name type="scientific">Streptosporangium album</name>
    <dbReference type="NCBI Taxonomy" id="47479"/>
    <lineage>
        <taxon>Bacteria</taxon>
        <taxon>Bacillati</taxon>
        <taxon>Actinomycetota</taxon>
        <taxon>Actinomycetes</taxon>
        <taxon>Streptosporangiales</taxon>
        <taxon>Streptosporangiaceae</taxon>
        <taxon>Streptosporangium</taxon>
    </lineage>
</organism>
<keyword evidence="1" id="KW-0285">Flavoprotein</keyword>
<dbReference type="PRINTS" id="PR00469">
    <property type="entry name" value="PNDRDTASEII"/>
</dbReference>
<name>A0A7W7S4I3_9ACTN</name>
<sequence length="538" mass="57779">MDAFAETPDHHGAFPRLDDEQIARLATYGARQPTRTGDILLREGESSSDFFVILAGKVAVIQDERVARIHGPGRFLGELGMLTGQKEFTTVVVCEAGEVLAVPTWRLRQIVAHDPELGDLILRAFMIRRSMLISSGAGLRIIGSRYSPDTHRLRQFVARNRLPYRWIDLEEDKEAEALVHNLGITAAETPVVILGGTQVLRNPSNAELALAIGLPVPSVPEDVVDLVIVGAGPAGLAAGVYGASEGLRTVVLDAVATGGQAGTSSCIENYLGFPSGISGGELAERAVIQARKFGAHLGVPAEATSLKRKNGHYVVGLRDAPSIEGRTIVIATGARYRKLAVPRLEDFEGNGVYYAATRAEAGLCRGEQVVVVGGGNSAGQATIFLSEHAVSVRLLIRADDIAQDMSRYLIDRIESNPKVEVMLHTEVRELVGPHALEAVLAEDTHTGERLRLDTRAMFVFIGADPCTTWLASELALDDKGFILTGFEGGLPLETNRPGIFAVGDVRSQSIKRVASAVGEGSMAIRLVHEHFARQGESR</sequence>
<keyword evidence="6" id="KW-1185">Reference proteome</keyword>
<keyword evidence="2 5" id="KW-0560">Oxidoreductase</keyword>
<dbReference type="InterPro" id="IPR018490">
    <property type="entry name" value="cNMP-bd_dom_sf"/>
</dbReference>